<evidence type="ECO:0000256" key="2">
    <source>
        <dbReference type="ARBA" id="ARBA00022526"/>
    </source>
</evidence>
<accession>A0A5R9JAH6</accession>
<name>A0A5R9JAH6_9PROT</name>
<dbReference type="GO" id="GO:0006006">
    <property type="term" value="P:glucose metabolic process"/>
    <property type="evidence" value="ECO:0007669"/>
    <property type="project" value="UniProtKB-KW"/>
</dbReference>
<dbReference type="Proteomes" id="UP000305654">
    <property type="component" value="Unassembled WGS sequence"/>
</dbReference>
<dbReference type="AlphaFoldDB" id="A0A5R9JAH6"/>
<dbReference type="Gene3D" id="2.130.10.10">
    <property type="entry name" value="YVTN repeat-like/Quinoprotein amine dehydrogenase"/>
    <property type="match status" value="1"/>
</dbReference>
<dbReference type="InterPro" id="IPR015943">
    <property type="entry name" value="WD40/YVTN_repeat-like_dom_sf"/>
</dbReference>
<dbReference type="OrthoDB" id="9790815at2"/>
<comment type="caution">
    <text evidence="3">The sequence shown here is derived from an EMBL/GenBank/DDBJ whole genome shotgun (WGS) entry which is preliminary data.</text>
</comment>
<keyword evidence="4" id="KW-1185">Reference proteome</keyword>
<organism evidence="3 4">
    <name type="scientific">Lichenicoccus roseus</name>
    <dbReference type="NCBI Taxonomy" id="2683649"/>
    <lineage>
        <taxon>Bacteria</taxon>
        <taxon>Pseudomonadati</taxon>
        <taxon>Pseudomonadota</taxon>
        <taxon>Alphaproteobacteria</taxon>
        <taxon>Acetobacterales</taxon>
        <taxon>Acetobacteraceae</taxon>
        <taxon>Lichenicoccus</taxon>
    </lineage>
</organism>
<dbReference type="InterPro" id="IPR011048">
    <property type="entry name" value="Haem_d1_sf"/>
</dbReference>
<dbReference type="EMBL" id="VCDI01000001">
    <property type="protein sequence ID" value="TLU74572.1"/>
    <property type="molecule type" value="Genomic_DNA"/>
</dbReference>
<dbReference type="GO" id="GO:0017057">
    <property type="term" value="F:6-phosphogluconolactonase activity"/>
    <property type="evidence" value="ECO:0007669"/>
    <property type="project" value="TreeGrafter"/>
</dbReference>
<dbReference type="SUPFAM" id="SSF51004">
    <property type="entry name" value="C-terminal (heme d1) domain of cytochrome cd1-nitrite reductase"/>
    <property type="match status" value="1"/>
</dbReference>
<evidence type="ECO:0000313" key="4">
    <source>
        <dbReference type="Proteomes" id="UP000305654"/>
    </source>
</evidence>
<keyword evidence="2" id="KW-0119">Carbohydrate metabolism</keyword>
<proteinExistence type="inferred from homology"/>
<comment type="similarity">
    <text evidence="1">Belongs to the cycloisomerase 2 family.</text>
</comment>
<dbReference type="PANTHER" id="PTHR30344:SF1">
    <property type="entry name" value="6-PHOSPHOGLUCONOLACTONASE"/>
    <property type="match status" value="1"/>
</dbReference>
<protein>
    <submittedName>
        <fullName evidence="3">Lactonase family protein</fullName>
    </submittedName>
</protein>
<keyword evidence="2" id="KW-0313">Glucose metabolism</keyword>
<gene>
    <name evidence="3" type="ORF">FE263_05250</name>
</gene>
<dbReference type="PANTHER" id="PTHR30344">
    <property type="entry name" value="6-PHOSPHOGLUCONOLACTONASE-RELATED"/>
    <property type="match status" value="1"/>
</dbReference>
<evidence type="ECO:0000313" key="3">
    <source>
        <dbReference type="EMBL" id="TLU74572.1"/>
    </source>
</evidence>
<reference evidence="3 4" key="1">
    <citation type="submission" date="2019-05" db="EMBL/GenBank/DDBJ databases">
        <authorList>
            <person name="Pankratov T."/>
            <person name="Grouzdev D."/>
        </authorList>
    </citation>
    <scope>NUCLEOTIDE SEQUENCE [LARGE SCALE GENOMIC DNA]</scope>
    <source>
        <strain evidence="3 4">KEBCLARHB70R</strain>
    </source>
</reference>
<dbReference type="InterPro" id="IPR019405">
    <property type="entry name" value="Lactonase_7-beta_prop"/>
</dbReference>
<dbReference type="RefSeq" id="WP_138324821.1">
    <property type="nucleotide sequence ID" value="NZ_VCDI01000001.1"/>
</dbReference>
<dbReference type="InterPro" id="IPR050282">
    <property type="entry name" value="Cycloisomerase_2"/>
</dbReference>
<evidence type="ECO:0000256" key="1">
    <source>
        <dbReference type="ARBA" id="ARBA00005564"/>
    </source>
</evidence>
<dbReference type="Pfam" id="PF10282">
    <property type="entry name" value="Lactonase"/>
    <property type="match status" value="1"/>
</dbReference>
<sequence length="351" mass="36687">MQPDFAPRFAYLGCFTTAARGARGDGIHVHAIDPATGAWTHIQHLPGLVNPSFLALAHDRRTLYAVHGDADYASAFARDAATGLLHPLGQAATGGNNVVHLAVAPSGRHLIVANYGSGSVAVLPIGEDGSLAPFSFLAPMPGNPGPHPVEQAGSHPHQILFDPSGRFVLVPDKGHDDVAVFGFDADRGTLSLHSVMAACPGAGPRHAAFHPARPVCWVLNELNSSVTTCRWVSGRLEPVEAVPTLPGDFYGTSTAAAIATTADGRVVYASNRGHDTITAFCSDGGDGHLRPLGWTRAPGRGPRFMALQDKTLFVASEQDDRIGRFAPRDGGALDPLGETISSPSPVTIAFA</sequence>